<dbReference type="PANTHER" id="PTHR43861:SF1">
    <property type="entry name" value="TRANS-ACONITATE 2-METHYLTRANSFERASE"/>
    <property type="match status" value="1"/>
</dbReference>
<organism evidence="1 2">
    <name type="scientific">Gloeomargarita lithophora Alchichica-D10</name>
    <dbReference type="NCBI Taxonomy" id="1188229"/>
    <lineage>
        <taxon>Bacteria</taxon>
        <taxon>Bacillati</taxon>
        <taxon>Cyanobacteriota</taxon>
        <taxon>Cyanophyceae</taxon>
        <taxon>Gloeomargaritales</taxon>
        <taxon>Gloeomargaritaceae</taxon>
        <taxon>Gloeomargarita</taxon>
    </lineage>
</organism>
<evidence type="ECO:0000313" key="1">
    <source>
        <dbReference type="EMBL" id="APB33842.1"/>
    </source>
</evidence>
<dbReference type="Gene3D" id="3.40.50.150">
    <property type="entry name" value="Vaccinia Virus protein VP39"/>
    <property type="match status" value="1"/>
</dbReference>
<dbReference type="OrthoDB" id="552816at2"/>
<sequence length="265" mass="31069">MTEYSKKFFADIRDDYAFFEAHTTEFDRDLYHYQQAISQFSIPETPLKFLDFGCGTGVFTSRFLDGLNFPPQSLEITLIEPDEVYRQNAVSVLSNYTQFPIENFSCLPTEIPRPFHLILSNHVLYYVPDLSSTINQLLQALHPQGILLMTMAGKANIISQFWQKCFDWLGKKIPYYLAEDLMAISQDLSLIYQRQTVTYELRFPDTIENRWKLLRFMLGNHLEQLTEYNLPALFDPYSFQSQIDITTSHYQFLFQSPELMASEHL</sequence>
<dbReference type="GO" id="GO:0032259">
    <property type="term" value="P:methylation"/>
    <property type="evidence" value="ECO:0007669"/>
    <property type="project" value="UniProtKB-KW"/>
</dbReference>
<reference evidence="1 2" key="1">
    <citation type="submission" date="2016-10" db="EMBL/GenBank/DDBJ databases">
        <title>Description of Gloeomargarita lithophora gen. nov., sp. nov., a thylakoid-bearing basal-branching cyanobacterium with intracellular carbonates, and proposal for Gloeomargaritales ord. nov.</title>
        <authorList>
            <person name="Moreira D."/>
            <person name="Tavera R."/>
            <person name="Benzerara K."/>
            <person name="Skouri-Panet F."/>
            <person name="Couradeau E."/>
            <person name="Gerard E."/>
            <person name="Loussert C."/>
            <person name="Novelo E."/>
            <person name="Zivanovic Y."/>
            <person name="Lopez-Garcia P."/>
        </authorList>
    </citation>
    <scope>NUCLEOTIDE SEQUENCE [LARGE SCALE GENOMIC DNA]</scope>
    <source>
        <strain evidence="1 2">D10</strain>
    </source>
</reference>
<dbReference type="InterPro" id="IPR029063">
    <property type="entry name" value="SAM-dependent_MTases_sf"/>
</dbReference>
<dbReference type="GO" id="GO:0008168">
    <property type="term" value="F:methyltransferase activity"/>
    <property type="evidence" value="ECO:0007669"/>
    <property type="project" value="UniProtKB-KW"/>
</dbReference>
<dbReference type="EMBL" id="CP017675">
    <property type="protein sequence ID" value="APB33842.1"/>
    <property type="molecule type" value="Genomic_DNA"/>
</dbReference>
<dbReference type="CDD" id="cd02440">
    <property type="entry name" value="AdoMet_MTases"/>
    <property type="match status" value="1"/>
</dbReference>
<dbReference type="Pfam" id="PF13489">
    <property type="entry name" value="Methyltransf_23"/>
    <property type="match status" value="1"/>
</dbReference>
<dbReference type="PANTHER" id="PTHR43861">
    <property type="entry name" value="TRANS-ACONITATE 2-METHYLTRANSFERASE-RELATED"/>
    <property type="match status" value="1"/>
</dbReference>
<dbReference type="STRING" id="1188229.GlitD10_1519"/>
<dbReference type="SUPFAM" id="SSF53335">
    <property type="entry name" value="S-adenosyl-L-methionine-dependent methyltransferases"/>
    <property type="match status" value="1"/>
</dbReference>
<dbReference type="AlphaFoldDB" id="A0A1J0AD31"/>
<accession>A0A1J0AD31</accession>
<gene>
    <name evidence="1" type="ORF">GlitD10_1519</name>
</gene>
<dbReference type="Proteomes" id="UP000180235">
    <property type="component" value="Chromosome"/>
</dbReference>
<dbReference type="RefSeq" id="WP_071454367.1">
    <property type="nucleotide sequence ID" value="NZ_CP017675.1"/>
</dbReference>
<name>A0A1J0AD31_9CYAN</name>
<evidence type="ECO:0000313" key="2">
    <source>
        <dbReference type="Proteomes" id="UP000180235"/>
    </source>
</evidence>
<proteinExistence type="predicted"/>
<keyword evidence="1" id="KW-0808">Transferase</keyword>
<keyword evidence="1" id="KW-0489">Methyltransferase</keyword>
<keyword evidence="2" id="KW-1185">Reference proteome</keyword>
<dbReference type="KEGG" id="glt:GlitD10_1519"/>
<protein>
    <submittedName>
        <fullName evidence="1">Methyltransferase type 12</fullName>
    </submittedName>
</protein>